<keyword evidence="8" id="KW-1185">Reference proteome</keyword>
<dbReference type="Gene3D" id="3.40.50.1820">
    <property type="entry name" value="alpha/beta hydrolase"/>
    <property type="match status" value="1"/>
</dbReference>
<evidence type="ECO:0000313" key="8">
    <source>
        <dbReference type="Proteomes" id="UP001187531"/>
    </source>
</evidence>
<comment type="caution">
    <text evidence="7">The sequence shown here is derived from an EMBL/GenBank/DDBJ whole genome shotgun (WGS) entry which is preliminary data.</text>
</comment>
<proteinExistence type="inferred from homology"/>
<comment type="similarity">
    <text evidence="1 5">Belongs to the type-B carboxylesterase/lipase family.</text>
</comment>
<accession>A0AA88HM54</accession>
<dbReference type="SUPFAM" id="SSF53474">
    <property type="entry name" value="alpha/beta-Hydrolases"/>
    <property type="match status" value="1"/>
</dbReference>
<dbReference type="AlphaFoldDB" id="A0AA88HM54"/>
<dbReference type="GO" id="GO:0052689">
    <property type="term" value="F:carboxylic ester hydrolase activity"/>
    <property type="evidence" value="ECO:0007669"/>
    <property type="project" value="UniProtKB-KW"/>
</dbReference>
<evidence type="ECO:0000256" key="4">
    <source>
        <dbReference type="ARBA" id="ARBA00023180"/>
    </source>
</evidence>
<dbReference type="Proteomes" id="UP001187531">
    <property type="component" value="Unassembled WGS sequence"/>
</dbReference>
<evidence type="ECO:0000313" key="7">
    <source>
        <dbReference type="EMBL" id="KAK2710181.1"/>
    </source>
</evidence>
<dbReference type="Pfam" id="PF00135">
    <property type="entry name" value="COesterase"/>
    <property type="match status" value="1"/>
</dbReference>
<feature type="domain" description="Carboxylesterase type B" evidence="6">
    <location>
        <begin position="17"/>
        <end position="401"/>
    </location>
</feature>
<dbReference type="EC" id="3.1.1.-" evidence="5"/>
<dbReference type="InterPro" id="IPR029058">
    <property type="entry name" value="AB_hydrolase_fold"/>
</dbReference>
<feature type="non-terminal residue" evidence="7">
    <location>
        <position position="1"/>
    </location>
</feature>
<dbReference type="PANTHER" id="PTHR43142">
    <property type="entry name" value="CARBOXYLIC ESTER HYDROLASE"/>
    <property type="match status" value="1"/>
</dbReference>
<dbReference type="PROSITE" id="PS00122">
    <property type="entry name" value="CARBOXYLESTERASE_B_1"/>
    <property type="match status" value="1"/>
</dbReference>
<dbReference type="PANTHER" id="PTHR43142:SF1">
    <property type="entry name" value="CARBOXYLIC ESTER HYDROLASE"/>
    <property type="match status" value="1"/>
</dbReference>
<evidence type="ECO:0000256" key="1">
    <source>
        <dbReference type="ARBA" id="ARBA00005964"/>
    </source>
</evidence>
<reference evidence="7" key="1">
    <citation type="submission" date="2023-07" db="EMBL/GenBank/DDBJ databases">
        <title>Chromosome-level genome assembly of Artemia franciscana.</title>
        <authorList>
            <person name="Jo E."/>
        </authorList>
    </citation>
    <scope>NUCLEOTIDE SEQUENCE</scope>
    <source>
        <tissue evidence="7">Whole body</tissue>
    </source>
</reference>
<evidence type="ECO:0000256" key="3">
    <source>
        <dbReference type="ARBA" id="ARBA00022801"/>
    </source>
</evidence>
<protein>
    <recommendedName>
        <fullName evidence="5">Carboxylic ester hydrolase</fullName>
        <ecNumber evidence="5">3.1.1.-</ecNumber>
    </recommendedName>
</protein>
<organism evidence="7 8">
    <name type="scientific">Artemia franciscana</name>
    <name type="common">Brine shrimp</name>
    <name type="synonym">Artemia sanfranciscana</name>
    <dbReference type="NCBI Taxonomy" id="6661"/>
    <lineage>
        <taxon>Eukaryota</taxon>
        <taxon>Metazoa</taxon>
        <taxon>Ecdysozoa</taxon>
        <taxon>Arthropoda</taxon>
        <taxon>Crustacea</taxon>
        <taxon>Branchiopoda</taxon>
        <taxon>Anostraca</taxon>
        <taxon>Artemiidae</taxon>
        <taxon>Artemia</taxon>
    </lineage>
</organism>
<keyword evidence="4" id="KW-0325">Glycoprotein</keyword>
<evidence type="ECO:0000256" key="2">
    <source>
        <dbReference type="ARBA" id="ARBA00022487"/>
    </source>
</evidence>
<evidence type="ECO:0000259" key="6">
    <source>
        <dbReference type="Pfam" id="PF00135"/>
    </source>
</evidence>
<dbReference type="InterPro" id="IPR002018">
    <property type="entry name" value="CarbesteraseB"/>
</dbReference>
<sequence>MVVHGECHFIKQTIRKPPVPIGQYPDDIVINATFYGPRCLQGSDGKEDCLLLNVFTPELPNGTDPNIPVMFWIHGGSFTSGETLIYSPFALLDHRVVLVVIQYRLGPQGWLYLGTDDLPGNAGLYDMIEALRWVQKHIRAFGGDPNSVTIFGESAGGASVGLLMLCEPARGLFHRVIGHSGSAMVPWATDEDPIPKTIRIAEIAGCPIDNEIAMVQCLKTMDQHALSKARNRQENEDRLNDKIGFGGASAVVQRSGGIYEPLITAHPSELLASGNYINDVPVMFGANKHEGSFVLSVVWEDNLVPLNRTNDYEFLKTGIVPVLISMINGRDATEEEIQAAYEYFLPNVELGYFDKMMPGLVDMTGVLFIKQGALDTVRLHHKFNQDSFLYSFNYEGRYSLGPFLIGDIPEIPY</sequence>
<dbReference type="EMBL" id="JAVRJZ010000017">
    <property type="protein sequence ID" value="KAK2710181.1"/>
    <property type="molecule type" value="Genomic_DNA"/>
</dbReference>
<gene>
    <name evidence="7" type="ORF">QYM36_013750</name>
</gene>
<keyword evidence="3 5" id="KW-0378">Hydrolase</keyword>
<keyword evidence="2" id="KW-0719">Serine esterase</keyword>
<dbReference type="InterPro" id="IPR019826">
    <property type="entry name" value="Carboxylesterase_B_AS"/>
</dbReference>
<evidence type="ECO:0000256" key="5">
    <source>
        <dbReference type="RuleBase" id="RU361235"/>
    </source>
</evidence>
<name>A0AA88HM54_ARTSF</name>